<reference evidence="2" key="2">
    <citation type="journal article" date="2015" name="Data Brief">
        <title>Shoot transcriptome of the giant reed, Arundo donax.</title>
        <authorList>
            <person name="Barrero R.A."/>
            <person name="Guerrero F.D."/>
            <person name="Moolhuijzen P."/>
            <person name="Goolsby J.A."/>
            <person name="Tidwell J."/>
            <person name="Bellgard S.E."/>
            <person name="Bellgard M.I."/>
        </authorList>
    </citation>
    <scope>NUCLEOTIDE SEQUENCE</scope>
    <source>
        <tissue evidence="2">Shoot tissue taken approximately 20 cm above the soil surface</tissue>
    </source>
</reference>
<feature type="compositionally biased region" description="Basic residues" evidence="1">
    <location>
        <begin position="46"/>
        <end position="57"/>
    </location>
</feature>
<feature type="region of interest" description="Disordered" evidence="1">
    <location>
        <begin position="31"/>
        <end position="80"/>
    </location>
</feature>
<dbReference type="EMBL" id="GBRH01165511">
    <property type="protein sequence ID" value="JAE32385.1"/>
    <property type="molecule type" value="Transcribed_RNA"/>
</dbReference>
<protein>
    <submittedName>
        <fullName evidence="2">Uncharacterized protein</fullName>
    </submittedName>
</protein>
<feature type="compositionally biased region" description="Low complexity" evidence="1">
    <location>
        <begin position="58"/>
        <end position="78"/>
    </location>
</feature>
<proteinExistence type="predicted"/>
<reference evidence="2" key="1">
    <citation type="submission" date="2014-09" db="EMBL/GenBank/DDBJ databases">
        <authorList>
            <person name="Magalhaes I.L.F."/>
            <person name="Oliveira U."/>
            <person name="Santos F.R."/>
            <person name="Vidigal T.H.D.A."/>
            <person name="Brescovit A.D."/>
            <person name="Santos A.J."/>
        </authorList>
    </citation>
    <scope>NUCLEOTIDE SEQUENCE</scope>
    <source>
        <tissue evidence="2">Shoot tissue taken approximately 20 cm above the soil surface</tissue>
    </source>
</reference>
<evidence type="ECO:0000313" key="2">
    <source>
        <dbReference type="EMBL" id="JAE32385.1"/>
    </source>
</evidence>
<evidence type="ECO:0000256" key="1">
    <source>
        <dbReference type="SAM" id="MobiDB-lite"/>
    </source>
</evidence>
<accession>A0A0A9H596</accession>
<sequence>MVPNAMSIATKRDLIARPFQLRSGTFLSMESVTPNTTSLPLPPRRPAFRRSPRKQGRAPRSVVVAPAPAHPSNQCPTTQRRRRCCTVVQHLVGGVTVKGCESWGAAQSSMSFSSAPLLSSRVRGNDFVEVRWFPSLVHGTL</sequence>
<name>A0A0A9H596_ARUDO</name>
<organism evidence="2">
    <name type="scientific">Arundo donax</name>
    <name type="common">Giant reed</name>
    <name type="synonym">Donax arundinaceus</name>
    <dbReference type="NCBI Taxonomy" id="35708"/>
    <lineage>
        <taxon>Eukaryota</taxon>
        <taxon>Viridiplantae</taxon>
        <taxon>Streptophyta</taxon>
        <taxon>Embryophyta</taxon>
        <taxon>Tracheophyta</taxon>
        <taxon>Spermatophyta</taxon>
        <taxon>Magnoliopsida</taxon>
        <taxon>Liliopsida</taxon>
        <taxon>Poales</taxon>
        <taxon>Poaceae</taxon>
        <taxon>PACMAD clade</taxon>
        <taxon>Arundinoideae</taxon>
        <taxon>Arundineae</taxon>
        <taxon>Arundo</taxon>
    </lineage>
</organism>
<dbReference type="AlphaFoldDB" id="A0A0A9H596"/>